<dbReference type="Gene3D" id="3.40.190.150">
    <property type="entry name" value="Bordetella uptake gene, domain 1"/>
    <property type="match status" value="1"/>
</dbReference>
<dbReference type="Pfam" id="PF03401">
    <property type="entry name" value="TctC"/>
    <property type="match status" value="1"/>
</dbReference>
<dbReference type="eggNOG" id="COG3181">
    <property type="taxonomic scope" value="Bacteria"/>
</dbReference>
<dbReference type="InterPro" id="IPR005064">
    <property type="entry name" value="BUG"/>
</dbReference>
<dbReference type="AlphaFoldDB" id="A9IDD1"/>
<gene>
    <name evidence="3" type="primary">bug94</name>
    <name evidence="3" type="ordered locus">Bpet4452</name>
</gene>
<dbReference type="EMBL" id="AM902716">
    <property type="protein sequence ID" value="CAP44803.1"/>
    <property type="molecule type" value="Genomic_DNA"/>
</dbReference>
<dbReference type="CDD" id="cd07012">
    <property type="entry name" value="PBP2_Bug_TTT"/>
    <property type="match status" value="1"/>
</dbReference>
<comment type="similarity">
    <text evidence="1">Belongs to the UPF0065 (bug) family.</text>
</comment>
<feature type="signal peptide" evidence="2">
    <location>
        <begin position="1"/>
        <end position="26"/>
    </location>
</feature>
<proteinExistence type="inferred from homology"/>
<reference evidence="3 4" key="1">
    <citation type="journal article" date="2008" name="BMC Genomics">
        <title>The missing link: Bordetella petrii is endowed with both the metabolic versatility of environmental bacteria and virulence traits of pathogenic Bordetellae.</title>
        <authorList>
            <person name="Gross R."/>
            <person name="Guzman C.A."/>
            <person name="Sebaihia M."/>
            <person name="Martins Dos Santos V.A."/>
            <person name="Pieper D.H."/>
            <person name="Koebnik R."/>
            <person name="Lechner M."/>
            <person name="Bartels D."/>
            <person name="Buhrmester J."/>
            <person name="Choudhuri J.V."/>
            <person name="Ebensen T."/>
            <person name="Gaigalat L."/>
            <person name="Herrmann S."/>
            <person name="Khachane A.N."/>
            <person name="Larisch C."/>
            <person name="Link S."/>
            <person name="Linke B."/>
            <person name="Meyer F."/>
            <person name="Mormann S."/>
            <person name="Nakunst D."/>
            <person name="Rueckert C."/>
            <person name="Schneiker-Bekel S."/>
            <person name="Schulze K."/>
            <person name="Vorhoelter F.J."/>
            <person name="Yevsa T."/>
            <person name="Engle J.T."/>
            <person name="Goldman W.E."/>
            <person name="Puehler A."/>
            <person name="Goebel U.B."/>
            <person name="Goesmann A."/>
            <person name="Bloecker H."/>
            <person name="Kaiser O."/>
            <person name="Martinez-Arias R."/>
        </authorList>
    </citation>
    <scope>NUCLEOTIDE SEQUENCE [LARGE SCALE GENOMIC DNA]</scope>
    <source>
        <strain evidence="4">ATCC BAA-461 / DSM 12804 / CCUG 43448 / CIP 107267 / Se-1111R</strain>
    </source>
</reference>
<organism evidence="3 4">
    <name type="scientific">Bordetella petrii (strain ATCC BAA-461 / DSM 12804 / CCUG 43448 / CIP 107267 / Se-1111R)</name>
    <dbReference type="NCBI Taxonomy" id="340100"/>
    <lineage>
        <taxon>Bacteria</taxon>
        <taxon>Pseudomonadati</taxon>
        <taxon>Pseudomonadota</taxon>
        <taxon>Betaproteobacteria</taxon>
        <taxon>Burkholderiales</taxon>
        <taxon>Alcaligenaceae</taxon>
        <taxon>Bordetella</taxon>
    </lineage>
</organism>
<evidence type="ECO:0000256" key="2">
    <source>
        <dbReference type="SAM" id="SignalP"/>
    </source>
</evidence>
<evidence type="ECO:0000313" key="4">
    <source>
        <dbReference type="Proteomes" id="UP000001225"/>
    </source>
</evidence>
<dbReference type="KEGG" id="bpt:Bpet4452"/>
<keyword evidence="4" id="KW-1185">Reference proteome</keyword>
<keyword evidence="2" id="KW-0732">Signal</keyword>
<dbReference type="PANTHER" id="PTHR42928">
    <property type="entry name" value="TRICARBOXYLATE-BINDING PROTEIN"/>
    <property type="match status" value="1"/>
</dbReference>
<protein>
    <submittedName>
        <fullName evidence="3">Secreted protein</fullName>
    </submittedName>
</protein>
<accession>A9IDD1</accession>
<dbReference type="Gene3D" id="3.40.190.10">
    <property type="entry name" value="Periplasmic binding protein-like II"/>
    <property type="match status" value="1"/>
</dbReference>
<feature type="chain" id="PRO_5002739671" evidence="2">
    <location>
        <begin position="27"/>
        <end position="328"/>
    </location>
</feature>
<dbReference type="PIRSF" id="PIRSF017082">
    <property type="entry name" value="YflP"/>
    <property type="match status" value="1"/>
</dbReference>
<dbReference type="STRING" id="94624.Bpet4452"/>
<dbReference type="PANTHER" id="PTHR42928:SF5">
    <property type="entry name" value="BLR1237 PROTEIN"/>
    <property type="match status" value="1"/>
</dbReference>
<evidence type="ECO:0000256" key="1">
    <source>
        <dbReference type="ARBA" id="ARBA00006987"/>
    </source>
</evidence>
<name>A9IDD1_BORPD</name>
<sequence>MRHTRKMLQAAALACLLGQFALPATAAAQGYPDKPITMLVPYPAGQSVDLLARVISDGLSKVLGQPIIVENKPGAGGTLGTGLVARAAPDGYTLGMSSSGPLGIAPHLFKNTNYDPVKDFTAIMNVAAVAQTMVVSAKSDITSVQDLVAAAKAKPNKLNFGSPGNGSTSHLTQEMFKQRAHVQMLHVPYKGGPAAITDLIGGQIDVLFEASPTVTPFINRGDLRALAVTTRAPIPALPQVKPLASQGYENFEAVGWMGIVGPAHMKPEVVRTLHAALVKTLQDPAVRQKLDTQGMLTVGDTPEQFAAFIKSESEKWGSVIRSADIKVQ</sequence>
<dbReference type="SUPFAM" id="SSF53850">
    <property type="entry name" value="Periplasmic binding protein-like II"/>
    <property type="match status" value="1"/>
</dbReference>
<evidence type="ECO:0000313" key="3">
    <source>
        <dbReference type="EMBL" id="CAP44803.1"/>
    </source>
</evidence>
<dbReference type="Proteomes" id="UP000001225">
    <property type="component" value="Chromosome"/>
</dbReference>
<dbReference type="InterPro" id="IPR042100">
    <property type="entry name" value="Bug_dom1"/>
</dbReference>